<organism evidence="1 2">
    <name type="scientific">Winogradskyella thalassocola</name>
    <dbReference type="NCBI Taxonomy" id="262004"/>
    <lineage>
        <taxon>Bacteria</taxon>
        <taxon>Pseudomonadati</taxon>
        <taxon>Bacteroidota</taxon>
        <taxon>Flavobacteriia</taxon>
        <taxon>Flavobacteriales</taxon>
        <taxon>Flavobacteriaceae</taxon>
        <taxon>Winogradskyella</taxon>
    </lineage>
</organism>
<gene>
    <name evidence="1" type="ORF">SAMN04489796_104266</name>
</gene>
<accession>A0A1G8FIV0</accession>
<evidence type="ECO:0000313" key="1">
    <source>
        <dbReference type="EMBL" id="SDH82028.1"/>
    </source>
</evidence>
<dbReference type="RefSeq" id="WP_092468480.1">
    <property type="nucleotide sequence ID" value="NZ_FNCZ01000004.1"/>
</dbReference>
<name>A0A1G8FIV0_9FLAO</name>
<sequence>MDNTQKGFLENQEELIFGTVEKSKQFKNGLNSINKYHSDFFKNKENKINDVSECYILDTHNFIPRIKIREERNIPKEIGDKIIELFKRVFP</sequence>
<proteinExistence type="predicted"/>
<reference evidence="2" key="1">
    <citation type="submission" date="2016-10" db="EMBL/GenBank/DDBJ databases">
        <authorList>
            <person name="Varghese N."/>
            <person name="Submissions S."/>
        </authorList>
    </citation>
    <scope>NUCLEOTIDE SEQUENCE [LARGE SCALE GENOMIC DNA]</scope>
    <source>
        <strain evidence="2">DSM 15363</strain>
    </source>
</reference>
<protein>
    <submittedName>
        <fullName evidence="1">Uncharacterized protein</fullName>
    </submittedName>
</protein>
<dbReference type="AlphaFoldDB" id="A0A1G8FIV0"/>
<keyword evidence="2" id="KW-1185">Reference proteome</keyword>
<dbReference type="EMBL" id="FNCZ01000004">
    <property type="protein sequence ID" value="SDH82028.1"/>
    <property type="molecule type" value="Genomic_DNA"/>
</dbReference>
<dbReference type="Proteomes" id="UP000199492">
    <property type="component" value="Unassembled WGS sequence"/>
</dbReference>
<evidence type="ECO:0000313" key="2">
    <source>
        <dbReference type="Proteomes" id="UP000199492"/>
    </source>
</evidence>